<dbReference type="Pfam" id="PF08808">
    <property type="entry name" value="RES"/>
    <property type="match status" value="1"/>
</dbReference>
<dbReference type="Proteomes" id="UP001293718">
    <property type="component" value="Unassembled WGS sequence"/>
</dbReference>
<keyword evidence="3" id="KW-1185">Reference proteome</keyword>
<accession>A0ABU5IE54</accession>
<dbReference type="InterPro" id="IPR014914">
    <property type="entry name" value="RES_dom"/>
</dbReference>
<dbReference type="EMBL" id="JAXOJX010000017">
    <property type="protein sequence ID" value="MDZ5457376.1"/>
    <property type="molecule type" value="Genomic_DNA"/>
</dbReference>
<sequence>MRAPEPGTFEHLLQPVEVPVDRLVRLSRYPATEPWWGRAAAGRFDEPLQQFGVCYAADQVATAFAETVIHESSAWRHGAWLVATAELTGRWMVSLQRPARPQLLMADLTGTALKALGLNNDLCSGGDYTLSQHWARAIHDASPSWDGIRYVSHQNNTAYRYAVFERAGVVKAGAAKLEGALLERLCNDFQVIAL</sequence>
<proteinExistence type="predicted"/>
<gene>
    <name evidence="2" type="ORF">SM757_12420</name>
</gene>
<feature type="domain" description="RES" evidence="1">
    <location>
        <begin position="34"/>
        <end position="174"/>
    </location>
</feature>
<protein>
    <submittedName>
        <fullName evidence="2">RES family NAD+ phosphorylase</fullName>
    </submittedName>
</protein>
<dbReference type="SMART" id="SM00953">
    <property type="entry name" value="RES"/>
    <property type="match status" value="1"/>
</dbReference>
<evidence type="ECO:0000313" key="3">
    <source>
        <dbReference type="Proteomes" id="UP001293718"/>
    </source>
</evidence>
<evidence type="ECO:0000313" key="2">
    <source>
        <dbReference type="EMBL" id="MDZ5457376.1"/>
    </source>
</evidence>
<reference evidence="2 3" key="1">
    <citation type="submission" date="2023-11" db="EMBL/GenBank/DDBJ databases">
        <title>Draft genome of Azohydromonas lata strain H1 (DSM1123), a polyhydroxyalkanoate producer.</title>
        <authorList>
            <person name="Traversa D."/>
            <person name="D'Addabbo P."/>
            <person name="Pazzani C."/>
            <person name="Manzari C."/>
            <person name="Chiara M."/>
            <person name="Scrascia M."/>
        </authorList>
    </citation>
    <scope>NUCLEOTIDE SEQUENCE [LARGE SCALE GENOMIC DNA]</scope>
    <source>
        <strain evidence="2 3">H1</strain>
    </source>
</reference>
<name>A0ABU5IE54_9BURK</name>
<organism evidence="2 3">
    <name type="scientific">Azohydromonas lata</name>
    <dbReference type="NCBI Taxonomy" id="45677"/>
    <lineage>
        <taxon>Bacteria</taxon>
        <taxon>Pseudomonadati</taxon>
        <taxon>Pseudomonadota</taxon>
        <taxon>Betaproteobacteria</taxon>
        <taxon>Burkholderiales</taxon>
        <taxon>Sphaerotilaceae</taxon>
        <taxon>Azohydromonas</taxon>
    </lineage>
</organism>
<dbReference type="RefSeq" id="WP_322465696.1">
    <property type="nucleotide sequence ID" value="NZ_JAXOJX010000017.1"/>
</dbReference>
<evidence type="ECO:0000259" key="1">
    <source>
        <dbReference type="SMART" id="SM00953"/>
    </source>
</evidence>
<comment type="caution">
    <text evidence="2">The sequence shown here is derived from an EMBL/GenBank/DDBJ whole genome shotgun (WGS) entry which is preliminary data.</text>
</comment>